<comment type="caution">
    <text evidence="3">The sequence shown here is derived from an EMBL/GenBank/DDBJ whole genome shotgun (WGS) entry which is preliminary data.</text>
</comment>
<feature type="region of interest" description="Disordered" evidence="2">
    <location>
        <begin position="381"/>
        <end position="462"/>
    </location>
</feature>
<proteinExistence type="predicted"/>
<evidence type="ECO:0000256" key="1">
    <source>
        <dbReference type="SAM" id="Coils"/>
    </source>
</evidence>
<evidence type="ECO:0000313" key="3">
    <source>
        <dbReference type="EMBL" id="KAK2724092.1"/>
    </source>
</evidence>
<protein>
    <submittedName>
        <fullName evidence="3">Uncharacterized protein</fullName>
    </submittedName>
</protein>
<keyword evidence="1" id="KW-0175">Coiled coil</keyword>
<gene>
    <name evidence="3" type="ORF">QYM36_002438</name>
</gene>
<feature type="compositionally biased region" description="Basic residues" evidence="2">
    <location>
        <begin position="423"/>
        <end position="432"/>
    </location>
</feature>
<feature type="compositionally biased region" description="Low complexity" evidence="2">
    <location>
        <begin position="261"/>
        <end position="274"/>
    </location>
</feature>
<feature type="coiled-coil region" evidence="1">
    <location>
        <begin position="498"/>
        <end position="525"/>
    </location>
</feature>
<feature type="compositionally biased region" description="Basic residues" evidence="2">
    <location>
        <begin position="239"/>
        <end position="251"/>
    </location>
</feature>
<accession>A0AA88LBA5</accession>
<keyword evidence="4" id="KW-1185">Reference proteome</keyword>
<feature type="region of interest" description="Disordered" evidence="2">
    <location>
        <begin position="113"/>
        <end position="313"/>
    </location>
</feature>
<dbReference type="AlphaFoldDB" id="A0AA88LBA5"/>
<organism evidence="3 4">
    <name type="scientific">Artemia franciscana</name>
    <name type="common">Brine shrimp</name>
    <name type="synonym">Artemia sanfranciscana</name>
    <dbReference type="NCBI Taxonomy" id="6661"/>
    <lineage>
        <taxon>Eukaryota</taxon>
        <taxon>Metazoa</taxon>
        <taxon>Ecdysozoa</taxon>
        <taxon>Arthropoda</taxon>
        <taxon>Crustacea</taxon>
        <taxon>Branchiopoda</taxon>
        <taxon>Anostraca</taxon>
        <taxon>Artemiidae</taxon>
        <taxon>Artemia</taxon>
    </lineage>
</organism>
<feature type="compositionally biased region" description="Basic and acidic residues" evidence="2">
    <location>
        <begin position="151"/>
        <end position="164"/>
    </location>
</feature>
<name>A0AA88LBA5_ARTSF</name>
<sequence>MSRTPDVEEGELEDDDTGQPESQQEKLADEKLEAVVNKNELKEDVNTDNRIHKLNISSFGSESHFKSTISNQNVLTTEEEEFLKRTTSDAHLLVSKPDDIDPQLKQFGLPSTFRSSRGIERGGYRGRRPFRSRGFFPFNNFRGKYNYQRNNDVKQHSLYTRDRSLTPNKFHKRRRSPSPSPRRTPKYQRRSDSIRKSRHRRRSVTSSSRSRSRSRSRKSRKKHRRSRSRTPEPNGISSLRKRWITSHSARKHGQDKINKNSISSSSSYSSSSSSDSEEDRRKKSRYRQEKDSKRQKTDNVLQTSTKEMEPSNDGVTLKETTVYGSVQQNIVQYDSVQQNIETIPMPPLIESKAPMKSDMPQAEQIDSIVKSVPYAPQELLTAVSKKPRTPPSEPVKVPDESSSSFMLKEAVDHSKLDTNLSPVKKKKKRRPKTPPSPPPYESTVMRNGKLESPKRGLPPFDEHTVVTPSDGPFGMLLIGLTRCVVKSDEDAQIALYVASSLTRALAEYHRQLNHEENDMENQDSTSKAEDPVFQDLVAKSLPQLQDFQSIYQKTRGNEEIPCLLENKIKPIIDIHSEVATLFNTEESNEQSFEKLDTNLNTVPSSPSSSGHLAWMEECLESKHKSLPKLEVGKSQIDPTTIRSRVSAVWEPLFKDDK</sequence>
<evidence type="ECO:0000313" key="4">
    <source>
        <dbReference type="Proteomes" id="UP001187531"/>
    </source>
</evidence>
<feature type="compositionally biased region" description="Basic residues" evidence="2">
    <location>
        <begin position="210"/>
        <end position="228"/>
    </location>
</feature>
<feature type="compositionally biased region" description="Basic and acidic residues" evidence="2">
    <location>
        <begin position="278"/>
        <end position="297"/>
    </location>
</feature>
<dbReference type="EMBL" id="JAVRJZ010000004">
    <property type="protein sequence ID" value="KAK2724092.1"/>
    <property type="molecule type" value="Genomic_DNA"/>
</dbReference>
<feature type="region of interest" description="Disordered" evidence="2">
    <location>
        <begin position="1"/>
        <end position="31"/>
    </location>
</feature>
<feature type="compositionally biased region" description="Low complexity" evidence="2">
    <location>
        <begin position="132"/>
        <end position="143"/>
    </location>
</feature>
<dbReference type="Proteomes" id="UP001187531">
    <property type="component" value="Unassembled WGS sequence"/>
</dbReference>
<feature type="compositionally biased region" description="Basic and acidic residues" evidence="2">
    <location>
        <begin position="448"/>
        <end position="462"/>
    </location>
</feature>
<evidence type="ECO:0000256" key="2">
    <source>
        <dbReference type="SAM" id="MobiDB-lite"/>
    </source>
</evidence>
<feature type="compositionally biased region" description="Acidic residues" evidence="2">
    <location>
        <begin position="7"/>
        <end position="18"/>
    </location>
</feature>
<reference evidence="3" key="1">
    <citation type="submission" date="2023-07" db="EMBL/GenBank/DDBJ databases">
        <title>Chromosome-level genome assembly of Artemia franciscana.</title>
        <authorList>
            <person name="Jo E."/>
        </authorList>
    </citation>
    <scope>NUCLEOTIDE SEQUENCE</scope>
    <source>
        <tissue evidence="3">Whole body</tissue>
    </source>
</reference>